<dbReference type="AlphaFoldDB" id="A0A9N8WDQ8"/>
<comment type="similarity">
    <text evidence="1">Belongs to the RMD1/sif2 family.</text>
</comment>
<evidence type="ECO:0000256" key="3">
    <source>
        <dbReference type="SAM" id="Phobius"/>
    </source>
</evidence>
<dbReference type="GO" id="GO:0005739">
    <property type="term" value="C:mitochondrion"/>
    <property type="evidence" value="ECO:0007669"/>
    <property type="project" value="UniProtKB-ARBA"/>
</dbReference>
<dbReference type="PANTHER" id="PTHR16255">
    <property type="entry name" value="REQUIRED FOR MEIOTIC NUCLEAR DIVISION PROTEIN 1 HOMOLOG"/>
    <property type="match status" value="1"/>
</dbReference>
<gene>
    <name evidence="5" type="ORF">DEBURN_LOCUS3930</name>
</gene>
<feature type="domain" description="DUF155" evidence="4">
    <location>
        <begin position="254"/>
        <end position="419"/>
    </location>
</feature>
<dbReference type="EMBL" id="CAJVPK010000269">
    <property type="protein sequence ID" value="CAG8486251.1"/>
    <property type="molecule type" value="Genomic_DNA"/>
</dbReference>
<keyword evidence="3" id="KW-0812">Transmembrane</keyword>
<proteinExistence type="inferred from homology"/>
<feature type="transmembrane region" description="Helical" evidence="3">
    <location>
        <begin position="438"/>
        <end position="455"/>
    </location>
</feature>
<protein>
    <submittedName>
        <fullName evidence="5">192_t:CDS:1</fullName>
    </submittedName>
</protein>
<reference evidence="5" key="1">
    <citation type="submission" date="2021-06" db="EMBL/GenBank/DDBJ databases">
        <authorList>
            <person name="Kallberg Y."/>
            <person name="Tangrot J."/>
            <person name="Rosling A."/>
        </authorList>
    </citation>
    <scope>NUCLEOTIDE SEQUENCE</scope>
    <source>
        <strain evidence="5">AZ414A</strain>
    </source>
</reference>
<dbReference type="PANTHER" id="PTHR16255:SF4">
    <property type="entry name" value="SPORULATION PROTEIN RMD8"/>
    <property type="match status" value="1"/>
</dbReference>
<accession>A0A9N8WDQ8</accession>
<feature type="region of interest" description="Disordered" evidence="2">
    <location>
        <begin position="94"/>
        <end position="120"/>
    </location>
</feature>
<dbReference type="OrthoDB" id="18302at2759"/>
<feature type="region of interest" description="Disordered" evidence="2">
    <location>
        <begin position="1"/>
        <end position="36"/>
    </location>
</feature>
<dbReference type="InterPro" id="IPR003734">
    <property type="entry name" value="DUF155"/>
</dbReference>
<keyword evidence="3" id="KW-0472">Membrane</keyword>
<keyword evidence="6" id="KW-1185">Reference proteome</keyword>
<evidence type="ECO:0000313" key="6">
    <source>
        <dbReference type="Proteomes" id="UP000789706"/>
    </source>
</evidence>
<evidence type="ECO:0000256" key="2">
    <source>
        <dbReference type="SAM" id="MobiDB-lite"/>
    </source>
</evidence>
<feature type="compositionally biased region" description="Polar residues" evidence="2">
    <location>
        <begin position="25"/>
        <end position="36"/>
    </location>
</feature>
<dbReference type="InterPro" id="IPR051624">
    <property type="entry name" value="RMD1/Sad1-interacting"/>
</dbReference>
<keyword evidence="3" id="KW-1133">Transmembrane helix</keyword>
<sequence length="494" mass="56284">MSEEGNSKNNDNNNNIGKPKIRFQQPETIGSTSSPQTILKRTSYSSSLVPGVISTIEGDILLGSVLNGLGGEVKGGGNEGNAFNGVMDEVIRGGVMKNPNTKPIKKPIKSMSPSRTTKTSQRLVLLPEEIEEISDHAVESPLTPVTPTFTLISSPIPSFRENDRTDAERMQKEVRDDAKYPRVTAYCTAEGYYLGVLMDFLRREHNVQPKRYVECIYAPYHFPLNSGRNSNIVSSSAINGHSFVERQIENCENVFYFDYGVAVFWNLTEEQEISCLRDLSAAGVMARQLKKEDIECETFHFQYDFDSFRRPRIFNDMITLKSWNHMIKLTISHAISQSTKLALYEWQMAHTIEETKHIPKMLTQTGRLNLDRSQVTKLSGEMFKLRMNVNLVSNVLDTPEIFWSEPSLQPLYNVLNERCSVISDMLDMLREDVGNTNMTKITWIIIWLIVLAVFIQQQEALRHQMQRPRNSNESNLNLLADVVAFLEELRENNK</sequence>
<evidence type="ECO:0000256" key="1">
    <source>
        <dbReference type="ARBA" id="ARBA00008306"/>
    </source>
</evidence>
<dbReference type="Pfam" id="PF02582">
    <property type="entry name" value="DUF155"/>
    <property type="match status" value="1"/>
</dbReference>
<organism evidence="5 6">
    <name type="scientific">Diversispora eburnea</name>
    <dbReference type="NCBI Taxonomy" id="1213867"/>
    <lineage>
        <taxon>Eukaryota</taxon>
        <taxon>Fungi</taxon>
        <taxon>Fungi incertae sedis</taxon>
        <taxon>Mucoromycota</taxon>
        <taxon>Glomeromycotina</taxon>
        <taxon>Glomeromycetes</taxon>
        <taxon>Diversisporales</taxon>
        <taxon>Diversisporaceae</taxon>
        <taxon>Diversispora</taxon>
    </lineage>
</organism>
<dbReference type="Proteomes" id="UP000789706">
    <property type="component" value="Unassembled WGS sequence"/>
</dbReference>
<name>A0A9N8WDQ8_9GLOM</name>
<evidence type="ECO:0000259" key="4">
    <source>
        <dbReference type="Pfam" id="PF02582"/>
    </source>
</evidence>
<comment type="caution">
    <text evidence="5">The sequence shown here is derived from an EMBL/GenBank/DDBJ whole genome shotgun (WGS) entry which is preliminary data.</text>
</comment>
<evidence type="ECO:0000313" key="5">
    <source>
        <dbReference type="EMBL" id="CAG8486251.1"/>
    </source>
</evidence>